<dbReference type="EMBL" id="AP018365">
    <property type="protein sequence ID" value="BBA99259.1"/>
    <property type="molecule type" value="Genomic_DNA"/>
</dbReference>
<dbReference type="RefSeq" id="WP_202235274.1">
    <property type="nucleotide sequence ID" value="NZ_AP018365.1"/>
</dbReference>
<gene>
    <name evidence="1" type="ORF">RVR_5800</name>
</gene>
<dbReference type="AlphaFoldDB" id="A0A7U3VQ45"/>
<evidence type="ECO:0000313" key="1">
    <source>
        <dbReference type="EMBL" id="BBA99259.1"/>
    </source>
</evidence>
<keyword evidence="2" id="KW-1185">Reference proteome</keyword>
<evidence type="ECO:0000313" key="2">
    <source>
        <dbReference type="Proteomes" id="UP000595703"/>
    </source>
</evidence>
<reference evidence="1 2" key="3">
    <citation type="journal article" date="2011" name="Nat. Chem. Biol.">
        <title>Reveromycin A biosynthesis uses RevG and RevJ for stereospecific spiroacetal formation.</title>
        <authorList>
            <person name="Takahashi S."/>
            <person name="Toyoda A."/>
            <person name="Sekiyama Y."/>
            <person name="Takagi H."/>
            <person name="Nogawa T."/>
            <person name="Uramoto M."/>
            <person name="Suzuki R."/>
            <person name="Koshino H."/>
            <person name="Kumano T."/>
            <person name="Panthee S."/>
            <person name="Dairi T."/>
            <person name="Ishikawa J."/>
            <person name="Ikeda H."/>
            <person name="Sakaki Y."/>
            <person name="Osada H."/>
        </authorList>
    </citation>
    <scope>NUCLEOTIDE SEQUENCE [LARGE SCALE GENOMIC DNA]</scope>
    <source>
        <strain evidence="1 2">SN-593</strain>
    </source>
</reference>
<reference evidence="1 2" key="4">
    <citation type="journal article" date="2020" name="Sci. Rep.">
        <title>beta-carboline chemical signals induce reveromycin production through a LuxR family regulator in Streptomyces sp. SN-593.</title>
        <authorList>
            <person name="Panthee S."/>
            <person name="Kito N."/>
            <person name="Hayashi T."/>
            <person name="Shimizu T."/>
            <person name="Ishikawa J."/>
            <person name="Hamamoto H."/>
            <person name="Osada H."/>
            <person name="Takahashi S."/>
        </authorList>
    </citation>
    <scope>NUCLEOTIDE SEQUENCE [LARGE SCALE GENOMIC DNA]</scope>
    <source>
        <strain evidence="1 2">SN-593</strain>
    </source>
</reference>
<name>A0A7U3VQ45_9ACTN</name>
<organism evidence="1 2">
    <name type="scientific">Actinacidiphila reveromycinica</name>
    <dbReference type="NCBI Taxonomy" id="659352"/>
    <lineage>
        <taxon>Bacteria</taxon>
        <taxon>Bacillati</taxon>
        <taxon>Actinomycetota</taxon>
        <taxon>Actinomycetes</taxon>
        <taxon>Kitasatosporales</taxon>
        <taxon>Streptomycetaceae</taxon>
        <taxon>Actinacidiphila</taxon>
    </lineage>
</organism>
<dbReference type="KEGG" id="arev:RVR_5800"/>
<sequence length="324" mass="33547">MTRTGAGWRLALFVVSVAALATTGWSLYAVARHYQAPQGIAGAAVAVFDGIAYACLHLASDASANGRSAFGPRLTALAMASTSVYLNINHAHLIHGGRPAAVFFAVPTLGLLAVSEMSWAGPRAARRAELGERPYRPPVFGGIAWVLAPMLAGRTVKARAVDHIEHGGRPAPSGAAPRSATEVLRSRFAEMDPGDAVRIAHDAQPGLPPAELAALLVTYGVIVDAVQVALVLSDTQQRITVERGDAPGPEADAVQVGELPPVTLTGAIVDAAAELGPEAKSADIASLVEMRHRITVDDGYVRTVLHRESKKAAGDVGQGGGGYA</sequence>
<protein>
    <recommendedName>
        <fullName evidence="3">DUF2637 domain-containing protein</fullName>
    </recommendedName>
</protein>
<reference evidence="1 2" key="2">
    <citation type="journal article" date="2011" name="J. Antibiot.">
        <title>Furaquinocins I and J: novel polyketide isoprenoid hybrid compounds from Streptomyces reveromyceticus SN-593.</title>
        <authorList>
            <person name="Panthee S."/>
            <person name="Takahashi S."/>
            <person name="Takagi H."/>
            <person name="Nogawa T."/>
            <person name="Oowada E."/>
            <person name="Uramoto M."/>
            <person name="Osada H."/>
        </authorList>
    </citation>
    <scope>NUCLEOTIDE SEQUENCE [LARGE SCALE GENOMIC DNA]</scope>
    <source>
        <strain evidence="1 2">SN-593</strain>
    </source>
</reference>
<reference evidence="1 2" key="1">
    <citation type="journal article" date="2010" name="J. Bacteriol.">
        <title>Biochemical characterization of a novel indole prenyltransferase from Streptomyces sp. SN-593.</title>
        <authorList>
            <person name="Takahashi S."/>
            <person name="Takagi H."/>
            <person name="Toyoda A."/>
            <person name="Uramoto M."/>
            <person name="Nogawa T."/>
            <person name="Ueki M."/>
            <person name="Sakaki Y."/>
            <person name="Osada H."/>
        </authorList>
    </citation>
    <scope>NUCLEOTIDE SEQUENCE [LARGE SCALE GENOMIC DNA]</scope>
    <source>
        <strain evidence="1 2">SN-593</strain>
    </source>
</reference>
<proteinExistence type="predicted"/>
<evidence type="ECO:0008006" key="3">
    <source>
        <dbReference type="Google" id="ProtNLM"/>
    </source>
</evidence>
<dbReference type="Proteomes" id="UP000595703">
    <property type="component" value="Chromosome"/>
</dbReference>
<accession>A0A7U3VQ45</accession>